<evidence type="ECO:0000313" key="4">
    <source>
        <dbReference type="Proteomes" id="UP000198510"/>
    </source>
</evidence>
<dbReference type="EMBL" id="FNFO01000002">
    <property type="protein sequence ID" value="SDK25907.1"/>
    <property type="molecule type" value="Genomic_DNA"/>
</dbReference>
<dbReference type="Pfam" id="PF01337">
    <property type="entry name" value="Barstar"/>
    <property type="match status" value="1"/>
</dbReference>
<evidence type="ECO:0000256" key="1">
    <source>
        <dbReference type="ARBA" id="ARBA00006845"/>
    </source>
</evidence>
<dbReference type="RefSeq" id="WP_089679797.1">
    <property type="nucleotide sequence ID" value="NZ_FNFO01000002.1"/>
</dbReference>
<keyword evidence="4" id="KW-1185">Reference proteome</keyword>
<dbReference type="SUPFAM" id="SSF52038">
    <property type="entry name" value="Barstar-related"/>
    <property type="match status" value="1"/>
</dbReference>
<protein>
    <submittedName>
        <fullName evidence="3">Barstar, RNAse (Barnase) inhibitor</fullName>
    </submittedName>
</protein>
<organism evidence="3 4">
    <name type="scientific">Catalinimonas alkaloidigena</name>
    <dbReference type="NCBI Taxonomy" id="1075417"/>
    <lineage>
        <taxon>Bacteria</taxon>
        <taxon>Pseudomonadati</taxon>
        <taxon>Bacteroidota</taxon>
        <taxon>Cytophagia</taxon>
        <taxon>Cytophagales</taxon>
        <taxon>Catalimonadaceae</taxon>
        <taxon>Catalinimonas</taxon>
    </lineage>
</organism>
<comment type="similarity">
    <text evidence="1">Belongs to the barstar family.</text>
</comment>
<feature type="domain" description="Barstar (barnase inhibitor)" evidence="2">
    <location>
        <begin position="52"/>
        <end position="127"/>
    </location>
</feature>
<evidence type="ECO:0000259" key="2">
    <source>
        <dbReference type="Pfam" id="PF01337"/>
    </source>
</evidence>
<evidence type="ECO:0000313" key="3">
    <source>
        <dbReference type="EMBL" id="SDK25907.1"/>
    </source>
</evidence>
<dbReference type="InterPro" id="IPR035905">
    <property type="entry name" value="Barstar-like_sf"/>
</dbReference>
<dbReference type="STRING" id="1075417.SAMN05421823_102278"/>
<dbReference type="InterPro" id="IPR000468">
    <property type="entry name" value="Barstar"/>
</dbReference>
<proteinExistence type="inferred from homology"/>
<dbReference type="Gene3D" id="3.30.370.10">
    <property type="entry name" value="Barstar-like"/>
    <property type="match status" value="1"/>
</dbReference>
<name>A0A1G9AEW4_9BACT</name>
<dbReference type="Proteomes" id="UP000198510">
    <property type="component" value="Unassembled WGS sequence"/>
</dbReference>
<accession>A0A1G9AEW4</accession>
<sequence>MRPQQEPAADIQLIQDSSIILYRNNGFLDEDLVTLSKLNYHIIDINVAKWNIKHVHKHLKEALGFPGYYGENLNAFNDCLRDLYDTRFRGLVLVFRRFDNLTDQSRSFCEALLDIIAHTSRNWSLTGYFFIGMFQSNDPDLEFGKLGGINPQWNSQE</sequence>
<dbReference type="OrthoDB" id="7575400at2"/>
<reference evidence="3 4" key="1">
    <citation type="submission" date="2016-10" db="EMBL/GenBank/DDBJ databases">
        <authorList>
            <person name="de Groot N.N."/>
        </authorList>
    </citation>
    <scope>NUCLEOTIDE SEQUENCE [LARGE SCALE GENOMIC DNA]</scope>
    <source>
        <strain evidence="3 4">DSM 25186</strain>
    </source>
</reference>
<gene>
    <name evidence="3" type="ORF">SAMN05421823_102278</name>
</gene>
<dbReference type="AlphaFoldDB" id="A0A1G9AEW4"/>